<reference evidence="1" key="1">
    <citation type="submission" date="2020-05" db="EMBL/GenBank/DDBJ databases">
        <title>Large-scale comparative analyses of tick genomes elucidate their genetic diversity and vector capacities.</title>
        <authorList>
            <person name="Jia N."/>
            <person name="Wang J."/>
            <person name="Shi W."/>
            <person name="Du L."/>
            <person name="Sun Y."/>
            <person name="Zhan W."/>
            <person name="Jiang J."/>
            <person name="Wang Q."/>
            <person name="Zhang B."/>
            <person name="Ji P."/>
            <person name="Sakyi L.B."/>
            <person name="Cui X."/>
            <person name="Yuan T."/>
            <person name="Jiang B."/>
            <person name="Yang W."/>
            <person name="Lam T.T.-Y."/>
            <person name="Chang Q."/>
            <person name="Ding S."/>
            <person name="Wang X."/>
            <person name="Zhu J."/>
            <person name="Ruan X."/>
            <person name="Zhao L."/>
            <person name="Wei J."/>
            <person name="Que T."/>
            <person name="Du C."/>
            <person name="Cheng J."/>
            <person name="Dai P."/>
            <person name="Han X."/>
            <person name="Huang E."/>
            <person name="Gao Y."/>
            <person name="Liu J."/>
            <person name="Shao H."/>
            <person name="Ye R."/>
            <person name="Li L."/>
            <person name="Wei W."/>
            <person name="Wang X."/>
            <person name="Wang C."/>
            <person name="Yang T."/>
            <person name="Huo Q."/>
            <person name="Li W."/>
            <person name="Guo W."/>
            <person name="Chen H."/>
            <person name="Zhou L."/>
            <person name="Ni X."/>
            <person name="Tian J."/>
            <person name="Zhou Y."/>
            <person name="Sheng Y."/>
            <person name="Liu T."/>
            <person name="Pan Y."/>
            <person name="Xia L."/>
            <person name="Li J."/>
            <person name="Zhao F."/>
            <person name="Cao W."/>
        </authorList>
    </citation>
    <scope>NUCLEOTIDE SEQUENCE</scope>
    <source>
        <strain evidence="1">Dsil-2018</strain>
    </source>
</reference>
<dbReference type="EMBL" id="CM023472">
    <property type="protein sequence ID" value="KAH7960616.1"/>
    <property type="molecule type" value="Genomic_DNA"/>
</dbReference>
<sequence length="308" mass="34643">MDPTMNKLLTLHFEVSQGLKWWKASYGDLTVGDRHRNFCIELGKQIEIPVTSLLAVGSVQQSLEQLSALVSGEAFKADHRTFSTSWHPQARKFCLEKIAEEIVMQGEHVTENKAHLLPALAEALWRRFPDVGRLLLGHLLRRCPALMPALLQPEVSGTVMDSIGLGVYRPMGTDLKHLPRVASLMRLYAAVLKSPFPWYKDIGGDRPRQPQGPVLAWEWLEAWRQWPIDCPDMSAILLCSFLDVAGGALSKNCPWRFHAMAHTLHRCYLPLLKENARTARGAVGRLEVILEEVMQTGYLALPEVPTAR</sequence>
<name>A0ACB8D8E9_DERSI</name>
<keyword evidence="2" id="KW-1185">Reference proteome</keyword>
<dbReference type="Proteomes" id="UP000821865">
    <property type="component" value="Chromosome 3"/>
</dbReference>
<proteinExistence type="predicted"/>
<evidence type="ECO:0000313" key="1">
    <source>
        <dbReference type="EMBL" id="KAH7960616.1"/>
    </source>
</evidence>
<protein>
    <submittedName>
        <fullName evidence="1">Uncharacterized protein</fullName>
    </submittedName>
</protein>
<evidence type="ECO:0000313" key="2">
    <source>
        <dbReference type="Proteomes" id="UP000821865"/>
    </source>
</evidence>
<accession>A0ACB8D8E9</accession>
<comment type="caution">
    <text evidence="1">The sequence shown here is derived from an EMBL/GenBank/DDBJ whole genome shotgun (WGS) entry which is preliminary data.</text>
</comment>
<gene>
    <name evidence="1" type="ORF">HPB49_021595</name>
</gene>
<organism evidence="1 2">
    <name type="scientific">Dermacentor silvarum</name>
    <name type="common">Tick</name>
    <dbReference type="NCBI Taxonomy" id="543639"/>
    <lineage>
        <taxon>Eukaryota</taxon>
        <taxon>Metazoa</taxon>
        <taxon>Ecdysozoa</taxon>
        <taxon>Arthropoda</taxon>
        <taxon>Chelicerata</taxon>
        <taxon>Arachnida</taxon>
        <taxon>Acari</taxon>
        <taxon>Parasitiformes</taxon>
        <taxon>Ixodida</taxon>
        <taxon>Ixodoidea</taxon>
        <taxon>Ixodidae</taxon>
        <taxon>Rhipicephalinae</taxon>
        <taxon>Dermacentor</taxon>
    </lineage>
</organism>